<evidence type="ECO:0000313" key="11">
    <source>
        <dbReference type="EMBL" id="SEH27751.1"/>
    </source>
</evidence>
<evidence type="ECO:0000256" key="1">
    <source>
        <dbReference type="ARBA" id="ARBA00004571"/>
    </source>
</evidence>
<evidence type="ECO:0000256" key="8">
    <source>
        <dbReference type="PROSITE-ProRule" id="PRU01360"/>
    </source>
</evidence>
<evidence type="ECO:0000256" key="2">
    <source>
        <dbReference type="ARBA" id="ARBA00022448"/>
    </source>
</evidence>
<accession>A0A1H6GWJ7</accession>
<comment type="similarity">
    <text evidence="8">Belongs to the TonB-dependent receptor family.</text>
</comment>
<keyword evidence="2 8" id="KW-0813">Transport</keyword>
<dbReference type="Pfam" id="PF07715">
    <property type="entry name" value="Plug"/>
    <property type="match status" value="1"/>
</dbReference>
<feature type="chain" id="PRO_5011708548" evidence="9">
    <location>
        <begin position="23"/>
        <end position="1002"/>
    </location>
</feature>
<sequence>MKKLTASLLVLVLSSSVAVANAQQKKNDSATQTKEIEGVVVTALGIKREKKSLGYASQEVKASALSEGTTNTGNIAAQLSGKVAGLNVTTSNNFGGSSNLLIRGVKSLGGGNPLIVIDGSPVNNTYTQEKNVDYGNALSDVNQEDIESINVLKGAAASALYGERGLNGVIVITTKNGKGKDDGSWGVTLSSTMQVGFIDKSTFPDYQTRYGAGYSQVFGSKKANGLYNANFGADASWGPKFDPNLMVYQWDSYDPTSPNYGKATPWVAAKNGPITFFQNPTTYTNGITLEKGQKGKNISFTYDNMMSDGLMPNSHINKNNFSLKVNYDLTPKLHTSFYSTMTLQDTKGRSITGYSDNTVGGFRQWWQTNVDLKEQERAYLQNIANPSAENYYGNISWNRKSAANGSPAYWNNPYFQAYQNYTSDRRFRNFTYAQLTYDLLKNISITGKVSYDRSNLFAENRVAVGSVAQSFGRSGNDVGSGYARRDVTRTETNYDLMANYKFDITDNINVSGVVGGNIRRNYLNSIYASTEGGLVVPGIYSLANSVKPTLAPEEDQYTLQTNSGYVTASFDFYKMFYLDGTWRIDQSSTLPAGNNVYSYPSVTGSVILSEILKTKDWMNFWKVRANYAEVGGTADPYKLTNYYSSAGIFSGAQGGVGIYSSLLTEANSDLKPQRSKEFEVGTEIHFLKDRITLDFAYYKTKTINQIITLPVSSGTGFTGKVINAGRIDNTGYEVQLGLVPIKRKDFSWNIDVNWSKNTNQVVDLYPGITNLLLNSFQGGVSLNARVGEAWGTLIGTDYVYLNGQRVIDPATGIYKTNPNQIIGNTTPDWIGGIRNSIKYKGFSLSFLIDIRKGGDIFSTDMYYGMDTGLYKESAIGDYRDKNVVLPGVLPDGTPNNIALSQNGTGSNYGYETQPAKEFVYDGSFVKLREASIGYTFPKSLLQGTHIYDLKVSLVGRNLWIIHKNLPHADPEAMVGGGINSYGWSIGSMPTTRDFGVNVTFKF</sequence>
<keyword evidence="5 9" id="KW-0732">Signal</keyword>
<dbReference type="Proteomes" id="UP000198561">
    <property type="component" value="Unassembled WGS sequence"/>
</dbReference>
<comment type="subcellular location">
    <subcellularLocation>
        <location evidence="1 8">Cell outer membrane</location>
        <topology evidence="1 8">Multi-pass membrane protein</topology>
    </subcellularLocation>
</comment>
<organism evidence="11 12">
    <name type="scientific">Chryseobacterium culicis</name>
    <dbReference type="NCBI Taxonomy" id="680127"/>
    <lineage>
        <taxon>Bacteria</taxon>
        <taxon>Pseudomonadati</taxon>
        <taxon>Bacteroidota</taxon>
        <taxon>Flavobacteriia</taxon>
        <taxon>Flavobacteriales</taxon>
        <taxon>Weeksellaceae</taxon>
        <taxon>Chryseobacterium group</taxon>
        <taxon>Chryseobacterium</taxon>
    </lineage>
</organism>
<evidence type="ECO:0000256" key="9">
    <source>
        <dbReference type="SAM" id="SignalP"/>
    </source>
</evidence>
<evidence type="ECO:0000256" key="5">
    <source>
        <dbReference type="ARBA" id="ARBA00022729"/>
    </source>
</evidence>
<dbReference type="PANTHER" id="PTHR30069:SF29">
    <property type="entry name" value="HEMOGLOBIN AND HEMOGLOBIN-HAPTOGLOBIN-BINDING PROTEIN 1-RELATED"/>
    <property type="match status" value="1"/>
</dbReference>
<evidence type="ECO:0000256" key="4">
    <source>
        <dbReference type="ARBA" id="ARBA00022692"/>
    </source>
</evidence>
<feature type="domain" description="TonB-dependent receptor plug" evidence="10">
    <location>
        <begin position="60"/>
        <end position="169"/>
    </location>
</feature>
<evidence type="ECO:0000256" key="7">
    <source>
        <dbReference type="ARBA" id="ARBA00023237"/>
    </source>
</evidence>
<dbReference type="EMBL" id="FNWQ01000001">
    <property type="protein sequence ID" value="SEH27751.1"/>
    <property type="molecule type" value="Genomic_DNA"/>
</dbReference>
<keyword evidence="6 8" id="KW-0472">Membrane</keyword>
<proteinExistence type="inferred from homology"/>
<dbReference type="GO" id="GO:0009279">
    <property type="term" value="C:cell outer membrane"/>
    <property type="evidence" value="ECO:0007669"/>
    <property type="project" value="UniProtKB-SubCell"/>
</dbReference>
<protein>
    <submittedName>
        <fullName evidence="11">TonB-linked outer membrane protein, SusC/RagA family</fullName>
    </submittedName>
</protein>
<dbReference type="PANTHER" id="PTHR30069">
    <property type="entry name" value="TONB-DEPENDENT OUTER MEMBRANE RECEPTOR"/>
    <property type="match status" value="1"/>
</dbReference>
<keyword evidence="3 8" id="KW-1134">Transmembrane beta strand</keyword>
<dbReference type="InterPro" id="IPR039426">
    <property type="entry name" value="TonB-dep_rcpt-like"/>
</dbReference>
<dbReference type="STRING" id="680127.SAMN05421593_0464"/>
<keyword evidence="4 8" id="KW-0812">Transmembrane</keyword>
<dbReference type="InterPro" id="IPR023996">
    <property type="entry name" value="TonB-dep_OMP_SusC/RagA"/>
</dbReference>
<dbReference type="Gene3D" id="2.170.130.10">
    <property type="entry name" value="TonB-dependent receptor, plug domain"/>
    <property type="match status" value="1"/>
</dbReference>
<dbReference type="NCBIfam" id="TIGR04056">
    <property type="entry name" value="OMP_RagA_SusC"/>
    <property type="match status" value="1"/>
</dbReference>
<dbReference type="OrthoDB" id="9768177at2"/>
<evidence type="ECO:0000259" key="10">
    <source>
        <dbReference type="Pfam" id="PF07715"/>
    </source>
</evidence>
<dbReference type="NCBIfam" id="TIGR04057">
    <property type="entry name" value="SusC_RagA_signa"/>
    <property type="match status" value="1"/>
</dbReference>
<dbReference type="Gene3D" id="2.40.170.20">
    <property type="entry name" value="TonB-dependent receptor, beta-barrel domain"/>
    <property type="match status" value="1"/>
</dbReference>
<evidence type="ECO:0000313" key="12">
    <source>
        <dbReference type="Proteomes" id="UP000198561"/>
    </source>
</evidence>
<dbReference type="AlphaFoldDB" id="A0A1H6GWJ7"/>
<gene>
    <name evidence="11" type="ORF">SAMN05421593_0464</name>
</gene>
<name>A0A1H6GWJ7_CHRCI</name>
<dbReference type="InterPro" id="IPR012910">
    <property type="entry name" value="Plug_dom"/>
</dbReference>
<dbReference type="PROSITE" id="PS52016">
    <property type="entry name" value="TONB_DEPENDENT_REC_3"/>
    <property type="match status" value="1"/>
</dbReference>
<evidence type="ECO:0000256" key="3">
    <source>
        <dbReference type="ARBA" id="ARBA00022452"/>
    </source>
</evidence>
<keyword evidence="7 8" id="KW-0998">Cell outer membrane</keyword>
<dbReference type="InterPro" id="IPR023997">
    <property type="entry name" value="TonB-dep_OMP_SusC/RagA_CS"/>
</dbReference>
<reference evidence="11 12" key="1">
    <citation type="submission" date="2016-10" db="EMBL/GenBank/DDBJ databases">
        <authorList>
            <person name="de Groot N.N."/>
        </authorList>
    </citation>
    <scope>NUCLEOTIDE SEQUENCE [LARGE SCALE GENOMIC DNA]</scope>
    <source>
        <strain evidence="11 12">DSM 23031</strain>
    </source>
</reference>
<evidence type="ECO:0000256" key="6">
    <source>
        <dbReference type="ARBA" id="ARBA00023136"/>
    </source>
</evidence>
<dbReference type="InterPro" id="IPR037066">
    <property type="entry name" value="Plug_dom_sf"/>
</dbReference>
<dbReference type="GO" id="GO:0015344">
    <property type="term" value="F:siderophore uptake transmembrane transporter activity"/>
    <property type="evidence" value="ECO:0007669"/>
    <property type="project" value="TreeGrafter"/>
</dbReference>
<dbReference type="SUPFAM" id="SSF56935">
    <property type="entry name" value="Porins"/>
    <property type="match status" value="1"/>
</dbReference>
<dbReference type="RefSeq" id="WP_089689712.1">
    <property type="nucleotide sequence ID" value="NZ_FNWQ01000001.1"/>
</dbReference>
<feature type="signal peptide" evidence="9">
    <location>
        <begin position="1"/>
        <end position="22"/>
    </location>
</feature>
<dbReference type="GO" id="GO:0044718">
    <property type="term" value="P:siderophore transmembrane transport"/>
    <property type="evidence" value="ECO:0007669"/>
    <property type="project" value="TreeGrafter"/>
</dbReference>
<dbReference type="InterPro" id="IPR036942">
    <property type="entry name" value="Beta-barrel_TonB_sf"/>
</dbReference>